<dbReference type="Pfam" id="PF00196">
    <property type="entry name" value="GerE"/>
    <property type="match status" value="1"/>
</dbReference>
<feature type="domain" description="Response regulatory" evidence="7">
    <location>
        <begin position="16"/>
        <end position="133"/>
    </location>
</feature>
<dbReference type="PANTHER" id="PTHR43214">
    <property type="entry name" value="TWO-COMPONENT RESPONSE REGULATOR"/>
    <property type="match status" value="1"/>
</dbReference>
<accession>A0A344UWE5</accession>
<evidence type="ECO:0000256" key="1">
    <source>
        <dbReference type="ARBA" id="ARBA00022553"/>
    </source>
</evidence>
<dbReference type="PANTHER" id="PTHR43214:SF24">
    <property type="entry name" value="TRANSCRIPTIONAL REGULATORY PROTEIN NARL-RELATED"/>
    <property type="match status" value="1"/>
</dbReference>
<dbReference type="SMART" id="SM00448">
    <property type="entry name" value="REC"/>
    <property type="match status" value="1"/>
</dbReference>
<dbReference type="GO" id="GO:0000160">
    <property type="term" value="P:phosphorelay signal transduction system"/>
    <property type="evidence" value="ECO:0007669"/>
    <property type="project" value="InterPro"/>
</dbReference>
<name>A0A344UWE5_9ACTN</name>
<feature type="modified residue" description="4-aspartylphosphate" evidence="5">
    <location>
        <position position="68"/>
    </location>
</feature>
<dbReference type="InterPro" id="IPR001789">
    <property type="entry name" value="Sig_transdc_resp-reg_receiver"/>
</dbReference>
<dbReference type="InterPro" id="IPR000792">
    <property type="entry name" value="Tscrpt_reg_LuxR_C"/>
</dbReference>
<sequence length="228" mass="24328">MVSKNTDEHDAEGPVAVAVVDDDALVRSGLRLLLEGPTSGIRIVGEASDGDEATDLVAECDPRIVLMDIRMARMDGIEATRRLLAGDDPPRVIMLTTFDADDMVLRALVAGAHGFLLKDTAPGRMIEMIHAVASGEYTLSPSVLRSVITAATSEMTDPRRVEARRALEGLNRREHEIALGVAEGLSNAQIAGRMYLSVPTVKAALTRILANLGLSSRVQLAILVHDAG</sequence>
<keyword evidence="3" id="KW-0238">DNA-binding</keyword>
<dbReference type="AlphaFoldDB" id="A0A344UWE5"/>
<keyword evidence="4" id="KW-0804">Transcription</keyword>
<dbReference type="SUPFAM" id="SSF46894">
    <property type="entry name" value="C-terminal effector domain of the bipartite response regulators"/>
    <property type="match status" value="1"/>
</dbReference>
<evidence type="ECO:0000259" key="6">
    <source>
        <dbReference type="PROSITE" id="PS50043"/>
    </source>
</evidence>
<evidence type="ECO:0000256" key="3">
    <source>
        <dbReference type="ARBA" id="ARBA00023125"/>
    </source>
</evidence>
<evidence type="ECO:0000256" key="2">
    <source>
        <dbReference type="ARBA" id="ARBA00023015"/>
    </source>
</evidence>
<dbReference type="SUPFAM" id="SSF52172">
    <property type="entry name" value="CheY-like"/>
    <property type="match status" value="1"/>
</dbReference>
<dbReference type="PROSITE" id="PS50110">
    <property type="entry name" value="RESPONSE_REGULATORY"/>
    <property type="match status" value="1"/>
</dbReference>
<dbReference type="InterPro" id="IPR058245">
    <property type="entry name" value="NreC/VraR/RcsB-like_REC"/>
</dbReference>
<dbReference type="InterPro" id="IPR039420">
    <property type="entry name" value="WalR-like"/>
</dbReference>
<evidence type="ECO:0000259" key="7">
    <source>
        <dbReference type="PROSITE" id="PS50110"/>
    </source>
</evidence>
<dbReference type="GO" id="GO:0006355">
    <property type="term" value="P:regulation of DNA-templated transcription"/>
    <property type="evidence" value="ECO:0007669"/>
    <property type="project" value="InterPro"/>
</dbReference>
<dbReference type="Pfam" id="PF00072">
    <property type="entry name" value="Response_reg"/>
    <property type="match status" value="1"/>
</dbReference>
<dbReference type="Gene3D" id="3.40.50.2300">
    <property type="match status" value="1"/>
</dbReference>
<feature type="domain" description="HTH luxR-type" evidence="6">
    <location>
        <begin position="163"/>
        <end position="228"/>
    </location>
</feature>
<dbReference type="SMART" id="SM00421">
    <property type="entry name" value="HTH_LUXR"/>
    <property type="match status" value="1"/>
</dbReference>
<dbReference type="KEGG" id="acij:JS278_02455"/>
<keyword evidence="2" id="KW-0805">Transcription regulation</keyword>
<dbReference type="InterPro" id="IPR011006">
    <property type="entry name" value="CheY-like_superfamily"/>
</dbReference>
<dbReference type="EMBL" id="CP025198">
    <property type="protein sequence ID" value="AXE39593.1"/>
    <property type="molecule type" value="Genomic_DNA"/>
</dbReference>
<dbReference type="PROSITE" id="PS50043">
    <property type="entry name" value="HTH_LUXR_2"/>
    <property type="match status" value="1"/>
</dbReference>
<keyword evidence="1 5" id="KW-0597">Phosphoprotein</keyword>
<protein>
    <submittedName>
        <fullName evidence="8">Transcriptional regulatory protein LiaR</fullName>
    </submittedName>
</protein>
<evidence type="ECO:0000256" key="4">
    <source>
        <dbReference type="ARBA" id="ARBA00023163"/>
    </source>
</evidence>
<dbReference type="GO" id="GO:0003677">
    <property type="term" value="F:DNA binding"/>
    <property type="evidence" value="ECO:0007669"/>
    <property type="project" value="UniProtKB-KW"/>
</dbReference>
<evidence type="ECO:0000313" key="9">
    <source>
        <dbReference type="Proteomes" id="UP000251995"/>
    </source>
</evidence>
<keyword evidence="9" id="KW-1185">Reference proteome</keyword>
<evidence type="ECO:0000256" key="5">
    <source>
        <dbReference type="PROSITE-ProRule" id="PRU00169"/>
    </source>
</evidence>
<dbReference type="CDD" id="cd17535">
    <property type="entry name" value="REC_NarL-like"/>
    <property type="match status" value="1"/>
</dbReference>
<dbReference type="PRINTS" id="PR00038">
    <property type="entry name" value="HTHLUXR"/>
</dbReference>
<organism evidence="8 9">
    <name type="scientific">Acidipropionibacterium virtanenii</name>
    <dbReference type="NCBI Taxonomy" id="2057246"/>
    <lineage>
        <taxon>Bacteria</taxon>
        <taxon>Bacillati</taxon>
        <taxon>Actinomycetota</taxon>
        <taxon>Actinomycetes</taxon>
        <taxon>Propionibacteriales</taxon>
        <taxon>Propionibacteriaceae</taxon>
        <taxon>Acidipropionibacterium</taxon>
    </lineage>
</organism>
<evidence type="ECO:0000313" key="8">
    <source>
        <dbReference type="EMBL" id="AXE39593.1"/>
    </source>
</evidence>
<gene>
    <name evidence="8" type="primary">liaR_3</name>
    <name evidence="8" type="ORF">JS278_02455</name>
</gene>
<dbReference type="Proteomes" id="UP000251995">
    <property type="component" value="Chromosome"/>
</dbReference>
<dbReference type="CDD" id="cd06170">
    <property type="entry name" value="LuxR_C_like"/>
    <property type="match status" value="1"/>
</dbReference>
<proteinExistence type="predicted"/>
<dbReference type="InterPro" id="IPR016032">
    <property type="entry name" value="Sig_transdc_resp-reg_C-effctor"/>
</dbReference>
<reference evidence="8 9" key="1">
    <citation type="submission" date="2017-12" db="EMBL/GenBank/DDBJ databases">
        <title>The whole genome sequence of the Acidipropionibacterium virtanenii sp. nov. type strain JS278.</title>
        <authorList>
            <person name="Laine P."/>
            <person name="Deptula P."/>
            <person name="Varmanen P."/>
            <person name="Auvinen P."/>
        </authorList>
    </citation>
    <scope>NUCLEOTIDE SEQUENCE [LARGE SCALE GENOMIC DNA]</scope>
    <source>
        <strain evidence="8 9">JS278</strain>
    </source>
</reference>